<protein>
    <submittedName>
        <fullName evidence="11">E3 ubiquitin-protein ligase RNF8 isoform X10</fullName>
    </submittedName>
</protein>
<feature type="domain" description="RING-type" evidence="9">
    <location>
        <begin position="338"/>
        <end position="365"/>
    </location>
</feature>
<gene>
    <name evidence="11" type="primary">RNF8</name>
</gene>
<dbReference type="PROSITE" id="PS00518">
    <property type="entry name" value="ZF_RING_1"/>
    <property type="match status" value="1"/>
</dbReference>
<dbReference type="InterPro" id="IPR013083">
    <property type="entry name" value="Znf_RING/FYVE/PHD"/>
</dbReference>
<evidence type="ECO:0000256" key="7">
    <source>
        <dbReference type="SAM" id="Coils"/>
    </source>
</evidence>
<evidence type="ECO:0000256" key="3">
    <source>
        <dbReference type="ARBA" id="ARBA00022771"/>
    </source>
</evidence>
<keyword evidence="5" id="KW-0862">Zinc</keyword>
<keyword evidence="2" id="KW-0479">Metal-binding</keyword>
<dbReference type="Gene3D" id="2.60.200.20">
    <property type="match status" value="1"/>
</dbReference>
<dbReference type="RefSeq" id="XP_070440619.1">
    <property type="nucleotide sequence ID" value="XM_070584518.1"/>
</dbReference>
<dbReference type="Gene3D" id="3.30.40.10">
    <property type="entry name" value="Zinc/RING finger domain, C3HC4 (zinc finger)"/>
    <property type="match status" value="1"/>
</dbReference>
<proteinExistence type="predicted"/>
<dbReference type="GeneID" id="103565235"/>
<evidence type="ECO:0000313" key="10">
    <source>
        <dbReference type="Proteomes" id="UP001652662"/>
    </source>
</evidence>
<dbReference type="InterPro" id="IPR017907">
    <property type="entry name" value="Znf_RING_CS"/>
</dbReference>
<organism evidence="10 11">
    <name type="scientific">Equus przewalskii</name>
    <name type="common">Przewalski's horse</name>
    <name type="synonym">Equus caballus przewalskii</name>
    <dbReference type="NCBI Taxonomy" id="9798"/>
    <lineage>
        <taxon>Eukaryota</taxon>
        <taxon>Metazoa</taxon>
        <taxon>Chordata</taxon>
        <taxon>Craniata</taxon>
        <taxon>Vertebrata</taxon>
        <taxon>Euteleostomi</taxon>
        <taxon>Mammalia</taxon>
        <taxon>Eutheria</taxon>
        <taxon>Laurasiatheria</taxon>
        <taxon>Perissodactyla</taxon>
        <taxon>Equidae</taxon>
        <taxon>Equus</taxon>
    </lineage>
</organism>
<evidence type="ECO:0000256" key="2">
    <source>
        <dbReference type="ARBA" id="ARBA00022723"/>
    </source>
</evidence>
<dbReference type="PANTHER" id="PTHR15067:SF4">
    <property type="entry name" value="E3 UBIQUITIN-PROTEIN LIGASE RNF8"/>
    <property type="match status" value="1"/>
</dbReference>
<accession>A0ABM4LJK3</accession>
<dbReference type="CDD" id="cd16535">
    <property type="entry name" value="RING-HC_RNF8"/>
    <property type="match status" value="1"/>
</dbReference>
<keyword evidence="10" id="KW-1185">Reference proteome</keyword>
<keyword evidence="4" id="KW-0833">Ubl conjugation pathway</keyword>
<reference evidence="11" key="1">
    <citation type="submission" date="2025-08" db="UniProtKB">
        <authorList>
            <consortium name="RefSeq"/>
        </authorList>
    </citation>
    <scope>IDENTIFICATION</scope>
    <source>
        <tissue evidence="11">Blood</tissue>
    </source>
</reference>
<dbReference type="Gene3D" id="1.20.5.170">
    <property type="match status" value="1"/>
</dbReference>
<feature type="coiled-coil region" evidence="7">
    <location>
        <begin position="261"/>
        <end position="338"/>
    </location>
</feature>
<evidence type="ECO:0000256" key="8">
    <source>
        <dbReference type="SAM" id="MobiDB-lite"/>
    </source>
</evidence>
<name>A0ABM4LJK3_EQUPR</name>
<dbReference type="InterPro" id="IPR001841">
    <property type="entry name" value="Znf_RING"/>
</dbReference>
<evidence type="ECO:0000256" key="5">
    <source>
        <dbReference type="ARBA" id="ARBA00022833"/>
    </source>
</evidence>
<evidence type="ECO:0000259" key="9">
    <source>
        <dbReference type="PROSITE" id="PS50089"/>
    </source>
</evidence>
<dbReference type="Pfam" id="PF13639">
    <property type="entry name" value="zf-RING_2"/>
    <property type="match status" value="1"/>
</dbReference>
<dbReference type="SUPFAM" id="SSF49879">
    <property type="entry name" value="SMAD/FHA domain"/>
    <property type="match status" value="1"/>
</dbReference>
<dbReference type="PANTHER" id="PTHR15067">
    <property type="entry name" value="E3 UBIQUITIN-PROTEIN LIGASE RNF8"/>
    <property type="match status" value="1"/>
</dbReference>
<dbReference type="SUPFAM" id="SSF57850">
    <property type="entry name" value="RING/U-box"/>
    <property type="match status" value="1"/>
</dbReference>
<keyword evidence="3 6" id="KW-0863">Zinc-finger</keyword>
<evidence type="ECO:0000256" key="1">
    <source>
        <dbReference type="ARBA" id="ARBA00022679"/>
    </source>
</evidence>
<keyword evidence="1" id="KW-0808">Transferase</keyword>
<feature type="region of interest" description="Disordered" evidence="8">
    <location>
        <begin position="139"/>
        <end position="182"/>
    </location>
</feature>
<dbReference type="InterPro" id="IPR008984">
    <property type="entry name" value="SMAD_FHA_dom_sf"/>
</dbReference>
<evidence type="ECO:0000256" key="6">
    <source>
        <dbReference type="PROSITE-ProRule" id="PRU00175"/>
    </source>
</evidence>
<evidence type="ECO:0000313" key="11">
    <source>
        <dbReference type="RefSeq" id="XP_070440619.1"/>
    </source>
</evidence>
<evidence type="ECO:0000256" key="4">
    <source>
        <dbReference type="ARBA" id="ARBA00022786"/>
    </source>
</evidence>
<dbReference type="Proteomes" id="UP001652662">
    <property type="component" value="Chromosome 19"/>
</dbReference>
<sequence>MGEPGSLVRGDRAGGRSWCLRRVGMNAEWLLLEDGDESLNGVWLNRERLEPLEVYSIHKGDHIQLGVPLENKENAEYEYEVIEEDWERIYPCLAPKNDHIIGKNKGLRTKRKFSLDELEGLGAEGPSNLKCKISKVSCEPGQPVKSSGKSEVASHPPEYLDPKLTSFEPSEKTTGAHVSPGPVEVVELQQKKQKKTSNPSASQSSLDLFRVTMSRILKLKTQMQEKQVSVLNVKKQTQEGNSKMIVKMEQELQDLQSQLCAEQAQQQARVEQLEKTFQEEEQHLQGLEKEQGEEDLKQQLAQALQEHQALMEELNRSKKDFEAILQAKNKELEQTKAVTLNCAHSFCSYCINEWMKRKIECPICRKDIKSKTHSLVLDNCINKMVDNLSSEVKERRIVLIRERKAKRLS</sequence>
<dbReference type="PROSITE" id="PS50089">
    <property type="entry name" value="ZF_RING_2"/>
    <property type="match status" value="1"/>
</dbReference>
<keyword evidence="7" id="KW-0175">Coiled coil</keyword>